<evidence type="ECO:0000313" key="3">
    <source>
        <dbReference type="EMBL" id="OQA55222.1"/>
    </source>
</evidence>
<evidence type="ECO:0000256" key="1">
    <source>
        <dbReference type="SAM" id="SignalP"/>
    </source>
</evidence>
<reference evidence="3" key="1">
    <citation type="submission" date="2017-02" db="EMBL/GenBank/DDBJ databases">
        <title>Delving into the versatile metabolic prowess of the omnipresent phylum Bacteroidetes.</title>
        <authorList>
            <person name="Nobu M.K."/>
            <person name="Mei R."/>
            <person name="Narihiro T."/>
            <person name="Kuroda K."/>
            <person name="Liu W.-T."/>
        </authorList>
    </citation>
    <scope>NUCLEOTIDE SEQUENCE</scope>
    <source>
        <strain evidence="3">ADurb.Bin276</strain>
    </source>
</reference>
<evidence type="ECO:0000259" key="2">
    <source>
        <dbReference type="Pfam" id="PF07995"/>
    </source>
</evidence>
<proteinExistence type="predicted"/>
<keyword evidence="1" id="KW-0732">Signal</keyword>
<organism evidence="3">
    <name type="scientific">Candidatus Atribacter allofermentans</name>
    <dbReference type="NCBI Taxonomy" id="1852833"/>
    <lineage>
        <taxon>Bacteria</taxon>
        <taxon>Pseudomonadati</taxon>
        <taxon>Atribacterota</taxon>
        <taxon>Atribacteria</taxon>
        <taxon>Atribacterales</taxon>
        <taxon>Atribacteraceae</taxon>
        <taxon>Atribacter</taxon>
    </lineage>
</organism>
<dbReference type="PANTHER" id="PTHR19328:SF13">
    <property type="entry name" value="HIPL1 PROTEIN"/>
    <property type="match status" value="1"/>
</dbReference>
<dbReference type="GO" id="GO:0016491">
    <property type="term" value="F:oxidoreductase activity"/>
    <property type="evidence" value="ECO:0007669"/>
    <property type="project" value="UniProtKB-KW"/>
</dbReference>
<dbReference type="Gene3D" id="2.120.10.30">
    <property type="entry name" value="TolB, C-terminal domain"/>
    <property type="match status" value="1"/>
</dbReference>
<dbReference type="EC" id="1.1.5.-" evidence="3"/>
<name>A0A1V5SMP3_9BACT</name>
<dbReference type="InterPro" id="IPR011042">
    <property type="entry name" value="6-blade_b-propeller_TolB-like"/>
</dbReference>
<keyword evidence="3" id="KW-0560">Oxidoreductase</keyword>
<sequence>MNKLMINRIFSILMFLGIFACSSATLLAAEDFSERMVPEPPGIKVERWVENLEIPWSLVFLPNNRALVSERPGRIRLIENGNLREEPYVILEVTHIGEGGLMGLALHPNYPEEPYLYAMHTIQGATGLVNRIILLRDQGNRAVFERVIFDNIPGGRNHNGGRIAFGPDGMLYATTGETFQGELAQDLNSWGGKILRLTPDGKIPDDNPFPGSPVYSYGHRNPQGLAWHPETGDLFSSEHGPSGEQGWRGHDEINLITPGGNYGWPIEIGIHQNPTFIGPIVFWQNSTPPAGMTFFRNNLFVASLRSQVLLRIILEIEDGDYQVKEIERWFASDSSTGLLGRLRDVVEGSDGNLYLLTSNRDGRGRPRPGDDTIWRLIFP</sequence>
<feature type="chain" id="PRO_5012031158" evidence="1">
    <location>
        <begin position="29"/>
        <end position="379"/>
    </location>
</feature>
<dbReference type="InterPro" id="IPR012938">
    <property type="entry name" value="Glc/Sorbosone_DH"/>
</dbReference>
<feature type="domain" description="Glucose/Sorbosone dehydrogenase" evidence="2">
    <location>
        <begin position="52"/>
        <end position="363"/>
    </location>
</feature>
<dbReference type="SUPFAM" id="SSF50952">
    <property type="entry name" value="Soluble quinoprotein glucose dehydrogenase"/>
    <property type="match status" value="1"/>
</dbReference>
<comment type="caution">
    <text evidence="3">The sequence shown here is derived from an EMBL/GenBank/DDBJ whole genome shotgun (WGS) entry which is preliminary data.</text>
</comment>
<dbReference type="Proteomes" id="UP000485569">
    <property type="component" value="Unassembled WGS sequence"/>
</dbReference>
<gene>
    <name evidence="3" type="primary">yliI</name>
    <name evidence="3" type="ORF">BWY41_01722</name>
</gene>
<dbReference type="EMBL" id="MWBQ01000169">
    <property type="protein sequence ID" value="OQA55222.1"/>
    <property type="molecule type" value="Genomic_DNA"/>
</dbReference>
<protein>
    <submittedName>
        <fullName evidence="3">Soluble aldose sugar dehydrogenase YliI</fullName>
        <ecNumber evidence="3">1.1.5.-</ecNumber>
    </submittedName>
</protein>
<accession>A0A1V5SMP3</accession>
<dbReference type="PROSITE" id="PS51257">
    <property type="entry name" value="PROKAR_LIPOPROTEIN"/>
    <property type="match status" value="1"/>
</dbReference>
<dbReference type="AlphaFoldDB" id="A0A1V5SMP3"/>
<dbReference type="InterPro" id="IPR011041">
    <property type="entry name" value="Quinoprot_gluc/sorb_DH_b-prop"/>
</dbReference>
<dbReference type="PANTHER" id="PTHR19328">
    <property type="entry name" value="HEDGEHOG-INTERACTING PROTEIN"/>
    <property type="match status" value="1"/>
</dbReference>
<dbReference type="Pfam" id="PF07995">
    <property type="entry name" value="GSDH"/>
    <property type="match status" value="1"/>
</dbReference>
<feature type="signal peptide" evidence="1">
    <location>
        <begin position="1"/>
        <end position="28"/>
    </location>
</feature>